<organism evidence="7 8">
    <name type="scientific">Buddleja alternifolia</name>
    <dbReference type="NCBI Taxonomy" id="168488"/>
    <lineage>
        <taxon>Eukaryota</taxon>
        <taxon>Viridiplantae</taxon>
        <taxon>Streptophyta</taxon>
        <taxon>Embryophyta</taxon>
        <taxon>Tracheophyta</taxon>
        <taxon>Spermatophyta</taxon>
        <taxon>Magnoliopsida</taxon>
        <taxon>eudicotyledons</taxon>
        <taxon>Gunneridae</taxon>
        <taxon>Pentapetalae</taxon>
        <taxon>asterids</taxon>
        <taxon>lamiids</taxon>
        <taxon>Lamiales</taxon>
        <taxon>Scrophulariaceae</taxon>
        <taxon>Buddlejeae</taxon>
        <taxon>Buddleja</taxon>
    </lineage>
</organism>
<dbReference type="PROSITE" id="PS51999">
    <property type="entry name" value="ZF_GRF"/>
    <property type="match status" value="1"/>
</dbReference>
<protein>
    <recommendedName>
        <fullName evidence="6">GRF-type domain-containing protein</fullName>
    </recommendedName>
</protein>
<evidence type="ECO:0000256" key="3">
    <source>
        <dbReference type="ARBA" id="ARBA00022833"/>
    </source>
</evidence>
<evidence type="ECO:0000313" key="7">
    <source>
        <dbReference type="EMBL" id="KAG8377346.1"/>
    </source>
</evidence>
<dbReference type="EMBL" id="WHWC01000008">
    <property type="protein sequence ID" value="KAG8377346.1"/>
    <property type="molecule type" value="Genomic_DNA"/>
</dbReference>
<evidence type="ECO:0000259" key="6">
    <source>
        <dbReference type="PROSITE" id="PS51999"/>
    </source>
</evidence>
<keyword evidence="5" id="KW-0812">Transmembrane</keyword>
<dbReference type="GO" id="GO:0008270">
    <property type="term" value="F:zinc ion binding"/>
    <property type="evidence" value="ECO:0007669"/>
    <property type="project" value="UniProtKB-KW"/>
</dbReference>
<evidence type="ECO:0000256" key="2">
    <source>
        <dbReference type="ARBA" id="ARBA00022771"/>
    </source>
</evidence>
<keyword evidence="2 4" id="KW-0863">Zinc-finger</keyword>
<feature type="domain" description="GRF-type" evidence="6">
    <location>
        <begin position="11"/>
        <end position="54"/>
    </location>
</feature>
<gene>
    <name evidence="7" type="ORF">BUALT_Bualt08G0023600</name>
</gene>
<keyword evidence="1" id="KW-0479">Metal-binding</keyword>
<evidence type="ECO:0000313" key="8">
    <source>
        <dbReference type="Proteomes" id="UP000826271"/>
    </source>
</evidence>
<accession>A0AAV6X3F6</accession>
<proteinExistence type="predicted"/>
<keyword evidence="3" id="KW-0862">Zinc</keyword>
<sequence>MSSSNIGQVECECEGHKLAKLYTFWTNENPRRRFHACRKYKQGGCKFFSWHDQAMYSRARVIKLGLLWGMNELEVEVCKLRERTHKLQKKLVLIWVFTFVFIVGRICPSGYGKGSDSVYVKRGIMMMPDYFSSVV</sequence>
<evidence type="ECO:0000256" key="5">
    <source>
        <dbReference type="SAM" id="Phobius"/>
    </source>
</evidence>
<evidence type="ECO:0000256" key="1">
    <source>
        <dbReference type="ARBA" id="ARBA00022723"/>
    </source>
</evidence>
<dbReference type="AlphaFoldDB" id="A0AAV6X3F6"/>
<evidence type="ECO:0000256" key="4">
    <source>
        <dbReference type="PROSITE-ProRule" id="PRU01343"/>
    </source>
</evidence>
<comment type="caution">
    <text evidence="7">The sequence shown here is derived from an EMBL/GenBank/DDBJ whole genome shotgun (WGS) entry which is preliminary data.</text>
</comment>
<dbReference type="Pfam" id="PF06839">
    <property type="entry name" value="Zn_ribbon_GRF"/>
    <property type="match status" value="1"/>
</dbReference>
<keyword evidence="8" id="KW-1185">Reference proteome</keyword>
<dbReference type="PANTHER" id="PTHR33248">
    <property type="entry name" value="ZINC ION-BINDING PROTEIN"/>
    <property type="match status" value="1"/>
</dbReference>
<keyword evidence="5" id="KW-1133">Transmembrane helix</keyword>
<keyword evidence="5" id="KW-0472">Membrane</keyword>
<dbReference type="Proteomes" id="UP000826271">
    <property type="component" value="Unassembled WGS sequence"/>
</dbReference>
<name>A0AAV6X3F6_9LAMI</name>
<reference evidence="7" key="1">
    <citation type="submission" date="2019-10" db="EMBL/GenBank/DDBJ databases">
        <authorList>
            <person name="Zhang R."/>
            <person name="Pan Y."/>
            <person name="Wang J."/>
            <person name="Ma R."/>
            <person name="Yu S."/>
        </authorList>
    </citation>
    <scope>NUCLEOTIDE SEQUENCE</scope>
    <source>
        <strain evidence="7">LA-IB0</strain>
        <tissue evidence="7">Leaf</tissue>
    </source>
</reference>
<feature type="transmembrane region" description="Helical" evidence="5">
    <location>
        <begin position="91"/>
        <end position="111"/>
    </location>
</feature>
<dbReference type="InterPro" id="IPR010666">
    <property type="entry name" value="Znf_GRF"/>
</dbReference>